<organism evidence="1 2">
    <name type="scientific">Mythimna unipuncta nucleopolyhedrovirus</name>
    <dbReference type="NCBI Taxonomy" id="447897"/>
    <lineage>
        <taxon>Viruses</taxon>
        <taxon>Viruses incertae sedis</taxon>
        <taxon>Naldaviricetes</taxon>
        <taxon>Lefavirales</taxon>
        <taxon>Baculoviridae</taxon>
        <taxon>Alphabaculovirus</taxon>
    </lineage>
</organism>
<evidence type="ECO:0000313" key="1">
    <source>
        <dbReference type="EMBL" id="AXU41520.1"/>
    </source>
</evidence>
<name>A0A346TPL0_9ABAC</name>
<protein>
    <submittedName>
        <fullName evidence="1">AC75</fullName>
    </submittedName>
</protein>
<dbReference type="GeneID" id="80534027"/>
<reference evidence="1 2" key="1">
    <citation type="submission" date="2018-03" db="EMBL/GenBank/DDBJ databases">
        <title>Complete genome sequence of a second alphabaculovirus from the true armyworm, Mythimna unipuncta.</title>
        <authorList>
            <person name="Harrison R.L."/>
            <person name="Mowery J.D."/>
            <person name="Bauchan G.R."/>
            <person name="Theilmann D.A."/>
            <person name="Erlandson M.A."/>
        </authorList>
    </citation>
    <scope>NUCLEOTIDE SEQUENCE [LARGE SCALE GENOMIC DNA]</scope>
    <source>
        <strain evidence="1 2">KY310</strain>
    </source>
</reference>
<sequence length="139" mass="16602">MMKFPNLFVQFCSMTSKMAKVAFCNMELNTYLQELKYEHTLREQLVTVFKMLLQHKIDVDSVMDLTTSVGMDLTYNQAHYLRNRVYENDQLISIIENFIYNDQNLRPDEINYVSEFIVHEINDIENYNKAKSQKNQIQQ</sequence>
<evidence type="ECO:0000313" key="2">
    <source>
        <dbReference type="Proteomes" id="UP000501969"/>
    </source>
</evidence>
<dbReference type="RefSeq" id="YP_010796532.1">
    <property type="nucleotide sequence ID" value="NC_076031.1"/>
</dbReference>
<proteinExistence type="predicted"/>
<dbReference type="Pfam" id="PF06648">
    <property type="entry name" value="AcMNPV_Ac75"/>
    <property type="match status" value="1"/>
</dbReference>
<accession>A0A346TPL0</accession>
<dbReference type="Proteomes" id="UP000501969">
    <property type="component" value="Segment"/>
</dbReference>
<dbReference type="InterPro" id="IPR010594">
    <property type="entry name" value="AcMNPV_Ac75"/>
</dbReference>
<dbReference type="KEGG" id="vg:80534027"/>
<keyword evidence="2" id="KW-1185">Reference proteome</keyword>
<dbReference type="EMBL" id="MH124167">
    <property type="protein sequence ID" value="AXU41520.1"/>
    <property type="molecule type" value="Genomic_DNA"/>
</dbReference>